<evidence type="ECO:0000313" key="5">
    <source>
        <dbReference type="Proteomes" id="UP000765509"/>
    </source>
</evidence>
<feature type="compositionally biased region" description="Polar residues" evidence="2">
    <location>
        <begin position="170"/>
        <end position="185"/>
    </location>
</feature>
<evidence type="ECO:0000256" key="2">
    <source>
        <dbReference type="SAM" id="MobiDB-lite"/>
    </source>
</evidence>
<feature type="domain" description="No apical meristem-associated C-terminal" evidence="3">
    <location>
        <begin position="129"/>
        <end position="276"/>
    </location>
</feature>
<accession>A0A9Q3ERD4</accession>
<keyword evidence="5" id="KW-1185">Reference proteome</keyword>
<proteinExistence type="predicted"/>
<feature type="compositionally biased region" description="Polar residues" evidence="2">
    <location>
        <begin position="1"/>
        <end position="15"/>
    </location>
</feature>
<dbReference type="EMBL" id="AVOT02032858">
    <property type="protein sequence ID" value="MBW0526683.1"/>
    <property type="molecule type" value="Genomic_DNA"/>
</dbReference>
<sequence length="284" mass="32841">MSERSQSTTPLPTQEHNPKLKKRSPNWLPTEEEQLAISWLHVSQDPESSNNQTGDQFYAKVCEHFNTMSKLHYRDADQIRIRWLAMNTATLKFSAIYNRICMSPPSGSSPIDWMKMTRELYQANNKGQAFKLEKAWEVVHDSPKWAQEGVNARKDPGSLLSLQQSSSHSTPSRDFSSSDPDTQTPFDDRPIGTKKSKRMRIEQESKEKQLKLDAKALELAEKKLEVLQSSAKATQELLEIQRLKSAQEEMEILKQKEDELADEESKEILRLMKQAIRKRYEKFT</sequence>
<keyword evidence="1" id="KW-0175">Coiled coil</keyword>
<organism evidence="4 5">
    <name type="scientific">Austropuccinia psidii MF-1</name>
    <dbReference type="NCBI Taxonomy" id="1389203"/>
    <lineage>
        <taxon>Eukaryota</taxon>
        <taxon>Fungi</taxon>
        <taxon>Dikarya</taxon>
        <taxon>Basidiomycota</taxon>
        <taxon>Pucciniomycotina</taxon>
        <taxon>Pucciniomycetes</taxon>
        <taxon>Pucciniales</taxon>
        <taxon>Sphaerophragmiaceae</taxon>
        <taxon>Austropuccinia</taxon>
    </lineage>
</organism>
<dbReference type="PANTHER" id="PTHR45023">
    <property type="match status" value="1"/>
</dbReference>
<evidence type="ECO:0000259" key="3">
    <source>
        <dbReference type="Pfam" id="PF14303"/>
    </source>
</evidence>
<dbReference type="OrthoDB" id="76487at2759"/>
<dbReference type="InterPro" id="IPR029466">
    <property type="entry name" value="NAM-associated_C"/>
</dbReference>
<name>A0A9Q3ERD4_9BASI</name>
<dbReference type="AlphaFoldDB" id="A0A9Q3ERD4"/>
<feature type="region of interest" description="Disordered" evidence="2">
    <location>
        <begin position="1"/>
        <end position="27"/>
    </location>
</feature>
<feature type="compositionally biased region" description="Low complexity" evidence="2">
    <location>
        <begin position="158"/>
        <end position="169"/>
    </location>
</feature>
<evidence type="ECO:0000256" key="1">
    <source>
        <dbReference type="SAM" id="Coils"/>
    </source>
</evidence>
<dbReference type="PANTHER" id="PTHR45023:SF4">
    <property type="entry name" value="GLYCINE-RICH PROTEIN-RELATED"/>
    <property type="match status" value="1"/>
</dbReference>
<dbReference type="Proteomes" id="UP000765509">
    <property type="component" value="Unassembled WGS sequence"/>
</dbReference>
<gene>
    <name evidence="4" type="ORF">O181_066398</name>
</gene>
<dbReference type="Pfam" id="PF14303">
    <property type="entry name" value="NAM-associated"/>
    <property type="match status" value="1"/>
</dbReference>
<protein>
    <recommendedName>
        <fullName evidence="3">No apical meristem-associated C-terminal domain-containing protein</fullName>
    </recommendedName>
</protein>
<feature type="coiled-coil region" evidence="1">
    <location>
        <begin position="217"/>
        <end position="266"/>
    </location>
</feature>
<comment type="caution">
    <text evidence="4">The sequence shown here is derived from an EMBL/GenBank/DDBJ whole genome shotgun (WGS) entry which is preliminary data.</text>
</comment>
<evidence type="ECO:0000313" key="4">
    <source>
        <dbReference type="EMBL" id="MBW0526683.1"/>
    </source>
</evidence>
<feature type="region of interest" description="Disordered" evidence="2">
    <location>
        <begin position="148"/>
        <end position="207"/>
    </location>
</feature>
<reference evidence="4" key="1">
    <citation type="submission" date="2021-03" db="EMBL/GenBank/DDBJ databases">
        <title>Draft genome sequence of rust myrtle Austropuccinia psidii MF-1, a brazilian biotype.</title>
        <authorList>
            <person name="Quecine M.C."/>
            <person name="Pachon D.M.R."/>
            <person name="Bonatelli M.L."/>
            <person name="Correr F.H."/>
            <person name="Franceschini L.M."/>
            <person name="Leite T.F."/>
            <person name="Margarido G.R.A."/>
            <person name="Almeida C.A."/>
            <person name="Ferrarezi J.A."/>
            <person name="Labate C.A."/>
        </authorList>
    </citation>
    <scope>NUCLEOTIDE SEQUENCE</scope>
    <source>
        <strain evidence="4">MF-1</strain>
    </source>
</reference>